<evidence type="ECO:0000313" key="3">
    <source>
        <dbReference type="EMBL" id="AOW06910.1"/>
    </source>
</evidence>
<keyword evidence="1" id="KW-0175">Coiled coil</keyword>
<dbReference type="KEGG" id="yli:2908945"/>
<dbReference type="GeneID" id="2908945"/>
<dbReference type="OrthoDB" id="4085886at2759"/>
<name>A0A1H6PRW4_YARLL</name>
<organism evidence="3 5">
    <name type="scientific">Yarrowia lipolytica</name>
    <name type="common">Candida lipolytica</name>
    <dbReference type="NCBI Taxonomy" id="4952"/>
    <lineage>
        <taxon>Eukaryota</taxon>
        <taxon>Fungi</taxon>
        <taxon>Dikarya</taxon>
        <taxon>Ascomycota</taxon>
        <taxon>Saccharomycotina</taxon>
        <taxon>Dipodascomycetes</taxon>
        <taxon>Dipodascales</taxon>
        <taxon>Dipodascales incertae sedis</taxon>
        <taxon>Yarrowia</taxon>
    </lineage>
</organism>
<evidence type="ECO:0000256" key="2">
    <source>
        <dbReference type="SAM" id="Phobius"/>
    </source>
</evidence>
<sequence length="179" mass="20133">MSEVAELRMEMERELELLRSEVDELKSQLIQQDAERHEAQKNQGETNITKENVTAAGVLSILLLLGSMGPGWYMGFSVMFSEGDGTGIGLVMANMFLPVLILIVTWVLPLMDRDRLILEAIMLLGYGSFMIYEMTKSVWSPLAQILMVSAAIFLRHLHQNEIHRRKQGLPVSVDLGDDV</sequence>
<keyword evidence="2" id="KW-0472">Membrane</keyword>
<feature type="transmembrane region" description="Helical" evidence="2">
    <location>
        <begin position="53"/>
        <end position="75"/>
    </location>
</feature>
<dbReference type="Proteomes" id="UP000256601">
    <property type="component" value="Unassembled WGS sequence"/>
</dbReference>
<proteinExistence type="predicted"/>
<evidence type="ECO:0000313" key="4">
    <source>
        <dbReference type="EMBL" id="RDW26745.1"/>
    </source>
</evidence>
<evidence type="ECO:0000313" key="6">
    <source>
        <dbReference type="Proteomes" id="UP000256601"/>
    </source>
</evidence>
<dbReference type="VEuPathDB" id="FungiDB:YALI0_F09537g"/>
<accession>A0A1H6PRW4</accession>
<evidence type="ECO:0000313" key="5">
    <source>
        <dbReference type="Proteomes" id="UP000182444"/>
    </source>
</evidence>
<dbReference type="Proteomes" id="UP000182444">
    <property type="component" value="Chromosome 1F"/>
</dbReference>
<dbReference type="RefSeq" id="XP_505212.1">
    <property type="nucleotide sequence ID" value="XM_505212.1"/>
</dbReference>
<feature type="coiled-coil region" evidence="1">
    <location>
        <begin position="1"/>
        <end position="42"/>
    </location>
</feature>
<evidence type="ECO:0000256" key="1">
    <source>
        <dbReference type="SAM" id="Coils"/>
    </source>
</evidence>
<feature type="transmembrane region" description="Helical" evidence="2">
    <location>
        <begin position="138"/>
        <end position="157"/>
    </location>
</feature>
<gene>
    <name evidence="4" type="ORF">B0I71DRAFT_130382</name>
    <name evidence="3" type="ORF">YALI1_F13088g</name>
</gene>
<keyword evidence="2" id="KW-0812">Transmembrane</keyword>
<dbReference type="AlphaFoldDB" id="A0A1H6PRW4"/>
<keyword evidence="2" id="KW-1133">Transmembrane helix</keyword>
<dbReference type="EMBL" id="KZ857332">
    <property type="protein sequence ID" value="RDW26745.1"/>
    <property type="molecule type" value="Genomic_DNA"/>
</dbReference>
<dbReference type="VEuPathDB" id="FungiDB:YALI1_F13088g"/>
<protein>
    <submittedName>
        <fullName evidence="3">Uncharacterized protein</fullName>
    </submittedName>
</protein>
<dbReference type="EMBL" id="CP017558">
    <property type="protein sequence ID" value="AOW06910.1"/>
    <property type="molecule type" value="Genomic_DNA"/>
</dbReference>
<feature type="transmembrane region" description="Helical" evidence="2">
    <location>
        <begin position="87"/>
        <end position="109"/>
    </location>
</feature>
<reference evidence="3 5" key="1">
    <citation type="journal article" date="2016" name="PLoS ONE">
        <title>Sequence Assembly of Yarrowia lipolytica Strain W29/CLIB89 Shows Transposable Element Diversity.</title>
        <authorList>
            <person name="Magnan C."/>
            <person name="Yu J."/>
            <person name="Chang I."/>
            <person name="Jahn E."/>
            <person name="Kanomata Y."/>
            <person name="Wu J."/>
            <person name="Zeller M."/>
            <person name="Oakes M."/>
            <person name="Baldi P."/>
            <person name="Sandmeyer S."/>
        </authorList>
    </citation>
    <scope>NUCLEOTIDE SEQUENCE [LARGE SCALE GENOMIC DNA]</scope>
    <source>
        <strain evidence="3">CLIB89</strain>
        <strain evidence="5">CLIB89(W29)</strain>
    </source>
</reference>
<feature type="transmembrane region" description="Helical" evidence="2">
    <location>
        <begin position="116"/>
        <end position="132"/>
    </location>
</feature>
<reference evidence="4 6" key="2">
    <citation type="submission" date="2018-07" db="EMBL/GenBank/DDBJ databases">
        <title>Draft Genome Assemblies for Five Robust Yarrowia lipolytica Strains Exhibiting High Lipid Production and Pentose Sugar Utilization and Sugar Alcohol Secretion from Undetoxified Lignocellulosic Biomass Hydrolysates.</title>
        <authorList>
            <consortium name="DOE Joint Genome Institute"/>
            <person name="Walker C."/>
            <person name="Ryu S."/>
            <person name="Na H."/>
            <person name="Zane M."/>
            <person name="LaButti K."/>
            <person name="Lipzen A."/>
            <person name="Haridas S."/>
            <person name="Barry K."/>
            <person name="Grigoriev I.V."/>
            <person name="Quarterman J."/>
            <person name="Slininger P."/>
            <person name="Dien B."/>
            <person name="Trinh C.T."/>
        </authorList>
    </citation>
    <scope>NUCLEOTIDE SEQUENCE [LARGE SCALE GENOMIC DNA]</scope>
    <source>
        <strain evidence="4 6">YB392</strain>
    </source>
</reference>